<dbReference type="SUPFAM" id="SSF50129">
    <property type="entry name" value="GroES-like"/>
    <property type="match status" value="1"/>
</dbReference>
<dbReference type="PANTHER" id="PTHR44154">
    <property type="entry name" value="QUINONE OXIDOREDUCTASE"/>
    <property type="match status" value="1"/>
</dbReference>
<organism evidence="3 4">
    <name type="scientific">Noviherbaspirillum sedimenti</name>
    <dbReference type="NCBI Taxonomy" id="2320865"/>
    <lineage>
        <taxon>Bacteria</taxon>
        <taxon>Pseudomonadati</taxon>
        <taxon>Pseudomonadota</taxon>
        <taxon>Betaproteobacteria</taxon>
        <taxon>Burkholderiales</taxon>
        <taxon>Oxalobacteraceae</taxon>
        <taxon>Noviherbaspirillum</taxon>
    </lineage>
</organism>
<dbReference type="InterPro" id="IPR011032">
    <property type="entry name" value="GroES-like_sf"/>
</dbReference>
<evidence type="ECO:0000256" key="1">
    <source>
        <dbReference type="ARBA" id="ARBA00022857"/>
    </source>
</evidence>
<dbReference type="EMBL" id="QYUQ01000002">
    <property type="protein sequence ID" value="RJG00548.1"/>
    <property type="molecule type" value="Genomic_DNA"/>
</dbReference>
<sequence length="326" mass="34644">MKAAWYEKNGAARETLIVGEMPTPQPGPGEVLVRVHVSGVNPSDVKSRRGRPLNGPFIIPHSDAGGVIEAVGAGVPPTRIGERVWIWNGQWQRPMGTAAEYIALPAAQAVRLPDNCDFAAAACLGIPALTAFEAVRLLGDIQGKTILLIGAASAVAHYAAQFAVLGGARVIGTVGSDEKAQHAKAAGVAETIHYKTEPVTQRILELTGRRGVDAIIDMDFSTTANLVREGALMPHGKIVCYGSNSMEDHVIPFRPMLMNSLQLLFFLVYDLTQEQRQQGLDAIGDLLAAGRLKHTIGARFPLEQIAAAHEAVEGGKVMGNVVVDIA</sequence>
<name>A0A3A3FWF0_9BURK</name>
<keyword evidence="1" id="KW-0521">NADP</keyword>
<dbReference type="Proteomes" id="UP000266327">
    <property type="component" value="Unassembled WGS sequence"/>
</dbReference>
<dbReference type="Pfam" id="PF08240">
    <property type="entry name" value="ADH_N"/>
    <property type="match status" value="1"/>
</dbReference>
<evidence type="ECO:0000259" key="2">
    <source>
        <dbReference type="SMART" id="SM00829"/>
    </source>
</evidence>
<dbReference type="Pfam" id="PF13602">
    <property type="entry name" value="ADH_zinc_N_2"/>
    <property type="match status" value="1"/>
</dbReference>
<dbReference type="GO" id="GO:0016491">
    <property type="term" value="F:oxidoreductase activity"/>
    <property type="evidence" value="ECO:0007669"/>
    <property type="project" value="InterPro"/>
</dbReference>
<evidence type="ECO:0000313" key="3">
    <source>
        <dbReference type="EMBL" id="RJG00548.1"/>
    </source>
</evidence>
<dbReference type="Gene3D" id="3.40.50.720">
    <property type="entry name" value="NAD(P)-binding Rossmann-like Domain"/>
    <property type="match status" value="1"/>
</dbReference>
<accession>A0A3A3FWF0</accession>
<dbReference type="InterPro" id="IPR013154">
    <property type="entry name" value="ADH-like_N"/>
</dbReference>
<evidence type="ECO:0000313" key="4">
    <source>
        <dbReference type="Proteomes" id="UP000266327"/>
    </source>
</evidence>
<dbReference type="CDD" id="cd08253">
    <property type="entry name" value="zeta_crystallin"/>
    <property type="match status" value="1"/>
</dbReference>
<dbReference type="SMART" id="SM00829">
    <property type="entry name" value="PKS_ER"/>
    <property type="match status" value="1"/>
</dbReference>
<gene>
    <name evidence="3" type="ORF">D3878_02295</name>
</gene>
<dbReference type="InterPro" id="IPR051603">
    <property type="entry name" value="Zinc-ADH_QOR/CCCR"/>
</dbReference>
<dbReference type="Gene3D" id="3.90.180.10">
    <property type="entry name" value="Medium-chain alcohol dehydrogenases, catalytic domain"/>
    <property type="match status" value="1"/>
</dbReference>
<dbReference type="PANTHER" id="PTHR44154:SF1">
    <property type="entry name" value="QUINONE OXIDOREDUCTASE"/>
    <property type="match status" value="1"/>
</dbReference>
<dbReference type="InterPro" id="IPR020843">
    <property type="entry name" value="ER"/>
</dbReference>
<dbReference type="OrthoDB" id="9788224at2"/>
<dbReference type="AlphaFoldDB" id="A0A3A3FWF0"/>
<comment type="caution">
    <text evidence="3">The sequence shown here is derived from an EMBL/GenBank/DDBJ whole genome shotgun (WGS) entry which is preliminary data.</text>
</comment>
<reference evidence="4" key="1">
    <citation type="submission" date="2018-09" db="EMBL/GenBank/DDBJ databases">
        <authorList>
            <person name="Zhu H."/>
        </authorList>
    </citation>
    <scope>NUCLEOTIDE SEQUENCE [LARGE SCALE GENOMIC DNA]</scope>
    <source>
        <strain evidence="4">K1S02-23</strain>
    </source>
</reference>
<protein>
    <submittedName>
        <fullName evidence="3">NADPH:quinone reductase</fullName>
    </submittedName>
</protein>
<dbReference type="InterPro" id="IPR036291">
    <property type="entry name" value="NAD(P)-bd_dom_sf"/>
</dbReference>
<keyword evidence="4" id="KW-1185">Reference proteome</keyword>
<dbReference type="RefSeq" id="WP_119784003.1">
    <property type="nucleotide sequence ID" value="NZ_QYUQ01000002.1"/>
</dbReference>
<proteinExistence type="predicted"/>
<feature type="domain" description="Enoyl reductase (ER)" evidence="2">
    <location>
        <begin position="11"/>
        <end position="323"/>
    </location>
</feature>
<dbReference type="SUPFAM" id="SSF51735">
    <property type="entry name" value="NAD(P)-binding Rossmann-fold domains"/>
    <property type="match status" value="1"/>
</dbReference>